<dbReference type="InterPro" id="IPR002504">
    <property type="entry name" value="NADK"/>
</dbReference>
<comment type="catalytic activity">
    <reaction evidence="5 6">
        <text>NAD(+) + ATP = ADP + NADP(+) + H(+)</text>
        <dbReference type="Rhea" id="RHEA:18629"/>
        <dbReference type="ChEBI" id="CHEBI:15378"/>
        <dbReference type="ChEBI" id="CHEBI:30616"/>
        <dbReference type="ChEBI" id="CHEBI:57540"/>
        <dbReference type="ChEBI" id="CHEBI:58349"/>
        <dbReference type="ChEBI" id="CHEBI:456216"/>
        <dbReference type="EC" id="2.7.1.23"/>
    </reaction>
</comment>
<accession>A0A9D1PXT1</accession>
<dbReference type="PANTHER" id="PTHR20275:SF0">
    <property type="entry name" value="NAD KINASE"/>
    <property type="match status" value="1"/>
</dbReference>
<dbReference type="Pfam" id="PF01513">
    <property type="entry name" value="NAD_kinase"/>
    <property type="match status" value="1"/>
</dbReference>
<keyword evidence="6" id="KW-0547">Nucleotide-binding</keyword>
<feature type="compositionally biased region" description="Basic and acidic residues" evidence="7">
    <location>
        <begin position="286"/>
        <end position="298"/>
    </location>
</feature>
<organism evidence="8 9">
    <name type="scientific">Candidatus Desulfovibrio intestinipullorum</name>
    <dbReference type="NCBI Taxonomy" id="2838536"/>
    <lineage>
        <taxon>Bacteria</taxon>
        <taxon>Pseudomonadati</taxon>
        <taxon>Thermodesulfobacteriota</taxon>
        <taxon>Desulfovibrionia</taxon>
        <taxon>Desulfovibrionales</taxon>
        <taxon>Desulfovibrionaceae</taxon>
        <taxon>Desulfovibrio</taxon>
    </lineage>
</organism>
<evidence type="ECO:0000256" key="7">
    <source>
        <dbReference type="SAM" id="MobiDB-lite"/>
    </source>
</evidence>
<dbReference type="HAMAP" id="MF_00361">
    <property type="entry name" value="NAD_kinase"/>
    <property type="match status" value="1"/>
</dbReference>
<gene>
    <name evidence="6" type="primary">nadK</name>
    <name evidence="8" type="ORF">H9894_10360</name>
</gene>
<dbReference type="GO" id="GO:0005524">
    <property type="term" value="F:ATP binding"/>
    <property type="evidence" value="ECO:0007669"/>
    <property type="project" value="UniProtKB-KW"/>
</dbReference>
<dbReference type="EMBL" id="DXHV01000083">
    <property type="protein sequence ID" value="HIW01569.1"/>
    <property type="molecule type" value="Genomic_DNA"/>
</dbReference>
<keyword evidence="3 6" id="KW-0521">NADP</keyword>
<feature type="binding site" evidence="6">
    <location>
        <begin position="137"/>
        <end position="138"/>
    </location>
    <ligand>
        <name>NAD(+)</name>
        <dbReference type="ChEBI" id="CHEBI:57540"/>
    </ligand>
</feature>
<keyword evidence="6" id="KW-0067">ATP-binding</keyword>
<dbReference type="GO" id="GO:0006741">
    <property type="term" value="P:NADP+ biosynthetic process"/>
    <property type="evidence" value="ECO:0007669"/>
    <property type="project" value="UniProtKB-UniRule"/>
</dbReference>
<dbReference type="Pfam" id="PF20143">
    <property type="entry name" value="NAD_kinase_C"/>
    <property type="match status" value="1"/>
</dbReference>
<dbReference type="GO" id="GO:0019674">
    <property type="term" value="P:NAD+ metabolic process"/>
    <property type="evidence" value="ECO:0007669"/>
    <property type="project" value="InterPro"/>
</dbReference>
<comment type="caution">
    <text evidence="8">The sequence shown here is derived from an EMBL/GenBank/DDBJ whole genome shotgun (WGS) entry which is preliminary data.</text>
</comment>
<feature type="active site" description="Proton acceptor" evidence="6">
    <location>
        <position position="64"/>
    </location>
</feature>
<comment type="caution">
    <text evidence="6">Lacks conserved residue(s) required for the propagation of feature annotation.</text>
</comment>
<sequence>MDTISLRNVLIVTKARVPEAEDLGIVIAKWMRERCQDVNIIPAEQGSPFYNDPELDLIVVLGGDGTILGVARHVIGRKIPLVCINFGRVGFLSDIEPDSWEEGLSAMLRSRDYRSAAGLRWTLLRYGHHVAGGYAVNDVVLSRSAMARLVYADIYTDGELMGAVRADGFLLSTAIGSSGYSVAANGPLLFPTLNALAFVPICPFLNTIPPMVFPCHTVFRFHLLPGTTESYLTVDGQEGHLMQTNDIVEIEGIPDCVRFLGKGLSFIERLRTRSFILQNPLNYKDKRETPPRLQDVSEQKAGPQS</sequence>
<dbReference type="Gene3D" id="2.60.200.30">
    <property type="entry name" value="Probable inorganic polyphosphate/atp-NAD kinase, domain 2"/>
    <property type="match status" value="1"/>
</dbReference>
<name>A0A9D1PXT1_9BACT</name>
<comment type="similarity">
    <text evidence="6">Belongs to the NAD kinase family.</text>
</comment>
<dbReference type="GO" id="GO:0005737">
    <property type="term" value="C:cytoplasm"/>
    <property type="evidence" value="ECO:0007669"/>
    <property type="project" value="UniProtKB-SubCell"/>
</dbReference>
<keyword evidence="4 6" id="KW-0520">NAD</keyword>
<protein>
    <recommendedName>
        <fullName evidence="6">NAD kinase</fullName>
        <ecNumber evidence="6">2.7.1.23</ecNumber>
    </recommendedName>
    <alternativeName>
        <fullName evidence="6">ATP-dependent NAD kinase</fullName>
    </alternativeName>
</protein>
<dbReference type="GO" id="GO:0003951">
    <property type="term" value="F:NAD+ kinase activity"/>
    <property type="evidence" value="ECO:0007669"/>
    <property type="project" value="UniProtKB-UniRule"/>
</dbReference>
<comment type="function">
    <text evidence="6">Involved in the regulation of the intracellular balance of NAD and NADP, and is a key enzyme in the biosynthesis of NADP. Catalyzes specifically the phosphorylation on 2'-hydroxyl of the adenosine moiety of NAD to yield NADP.</text>
</comment>
<comment type="subcellular location">
    <subcellularLocation>
        <location evidence="6">Cytoplasm</location>
    </subcellularLocation>
</comment>
<feature type="binding site" evidence="6">
    <location>
        <position position="148"/>
    </location>
    <ligand>
        <name>NAD(+)</name>
        <dbReference type="ChEBI" id="CHEBI:57540"/>
    </ligand>
</feature>
<dbReference type="AlphaFoldDB" id="A0A9D1PXT1"/>
<dbReference type="InterPro" id="IPR016064">
    <property type="entry name" value="NAD/diacylglycerol_kinase_sf"/>
</dbReference>
<dbReference type="GO" id="GO:0046872">
    <property type="term" value="F:metal ion binding"/>
    <property type="evidence" value="ECO:0007669"/>
    <property type="project" value="UniProtKB-UniRule"/>
</dbReference>
<feature type="binding site" evidence="6">
    <location>
        <begin position="64"/>
        <end position="65"/>
    </location>
    <ligand>
        <name>NAD(+)</name>
        <dbReference type="ChEBI" id="CHEBI:57540"/>
    </ligand>
</feature>
<dbReference type="GO" id="GO:0051287">
    <property type="term" value="F:NAD binding"/>
    <property type="evidence" value="ECO:0007669"/>
    <property type="project" value="UniProtKB-ARBA"/>
</dbReference>
<evidence type="ECO:0000256" key="1">
    <source>
        <dbReference type="ARBA" id="ARBA00022679"/>
    </source>
</evidence>
<feature type="binding site" evidence="6">
    <location>
        <position position="165"/>
    </location>
    <ligand>
        <name>NAD(+)</name>
        <dbReference type="ChEBI" id="CHEBI:57540"/>
    </ligand>
</feature>
<feature type="region of interest" description="Disordered" evidence="7">
    <location>
        <begin position="286"/>
        <end position="305"/>
    </location>
</feature>
<dbReference type="Proteomes" id="UP000886752">
    <property type="component" value="Unassembled WGS sequence"/>
</dbReference>
<evidence type="ECO:0000256" key="5">
    <source>
        <dbReference type="ARBA" id="ARBA00047925"/>
    </source>
</evidence>
<dbReference type="Gene3D" id="3.40.50.10330">
    <property type="entry name" value="Probable inorganic polyphosphate/atp-NAD kinase, domain 1"/>
    <property type="match status" value="1"/>
</dbReference>
<proteinExistence type="inferred from homology"/>
<evidence type="ECO:0000256" key="4">
    <source>
        <dbReference type="ARBA" id="ARBA00023027"/>
    </source>
</evidence>
<dbReference type="PANTHER" id="PTHR20275">
    <property type="entry name" value="NAD KINASE"/>
    <property type="match status" value="1"/>
</dbReference>
<dbReference type="InterPro" id="IPR017437">
    <property type="entry name" value="ATP-NAD_kinase_PpnK-typ_C"/>
</dbReference>
<feature type="binding site" evidence="6">
    <location>
        <position position="167"/>
    </location>
    <ligand>
        <name>NAD(+)</name>
        <dbReference type="ChEBI" id="CHEBI:57540"/>
    </ligand>
</feature>
<keyword evidence="1 6" id="KW-0808">Transferase</keyword>
<feature type="binding site" evidence="6">
    <location>
        <position position="237"/>
    </location>
    <ligand>
        <name>NAD(+)</name>
        <dbReference type="ChEBI" id="CHEBI:57540"/>
    </ligand>
</feature>
<keyword evidence="2 6" id="KW-0418">Kinase</keyword>
<evidence type="ECO:0000256" key="3">
    <source>
        <dbReference type="ARBA" id="ARBA00022857"/>
    </source>
</evidence>
<evidence type="ECO:0000313" key="9">
    <source>
        <dbReference type="Proteomes" id="UP000886752"/>
    </source>
</evidence>
<evidence type="ECO:0000256" key="6">
    <source>
        <dbReference type="HAMAP-Rule" id="MF_00361"/>
    </source>
</evidence>
<dbReference type="SUPFAM" id="SSF111331">
    <property type="entry name" value="NAD kinase/diacylglycerol kinase-like"/>
    <property type="match status" value="1"/>
</dbReference>
<feature type="binding site" evidence="6">
    <location>
        <position position="175"/>
    </location>
    <ligand>
        <name>NAD(+)</name>
        <dbReference type="ChEBI" id="CHEBI:57540"/>
    </ligand>
</feature>
<dbReference type="EC" id="2.7.1.23" evidence="6"/>
<comment type="cofactor">
    <cofactor evidence="6">
        <name>a divalent metal cation</name>
        <dbReference type="ChEBI" id="CHEBI:60240"/>
    </cofactor>
</comment>
<dbReference type="InterPro" id="IPR017438">
    <property type="entry name" value="ATP-NAD_kinase_N"/>
</dbReference>
<keyword evidence="6" id="KW-0963">Cytoplasm</keyword>
<evidence type="ECO:0000256" key="2">
    <source>
        <dbReference type="ARBA" id="ARBA00022777"/>
    </source>
</evidence>
<reference evidence="8" key="2">
    <citation type="submission" date="2021-04" db="EMBL/GenBank/DDBJ databases">
        <authorList>
            <person name="Gilroy R."/>
        </authorList>
    </citation>
    <scope>NUCLEOTIDE SEQUENCE</scope>
    <source>
        <strain evidence="8">ChiHecec2B26-446</strain>
    </source>
</reference>
<evidence type="ECO:0000313" key="8">
    <source>
        <dbReference type="EMBL" id="HIW01569.1"/>
    </source>
</evidence>
<reference evidence="8" key="1">
    <citation type="journal article" date="2021" name="PeerJ">
        <title>Extensive microbial diversity within the chicken gut microbiome revealed by metagenomics and culture.</title>
        <authorList>
            <person name="Gilroy R."/>
            <person name="Ravi A."/>
            <person name="Getino M."/>
            <person name="Pursley I."/>
            <person name="Horton D.L."/>
            <person name="Alikhan N.F."/>
            <person name="Baker D."/>
            <person name="Gharbi K."/>
            <person name="Hall N."/>
            <person name="Watson M."/>
            <person name="Adriaenssens E.M."/>
            <person name="Foster-Nyarko E."/>
            <person name="Jarju S."/>
            <person name="Secka A."/>
            <person name="Antonio M."/>
            <person name="Oren A."/>
            <person name="Chaudhuri R.R."/>
            <person name="La Ragione R."/>
            <person name="Hildebrand F."/>
            <person name="Pallen M.J."/>
        </authorList>
    </citation>
    <scope>NUCLEOTIDE SEQUENCE</scope>
    <source>
        <strain evidence="8">ChiHecec2B26-446</strain>
    </source>
</reference>